<keyword evidence="4" id="KW-0732">Signal</keyword>
<proteinExistence type="predicted"/>
<protein>
    <submittedName>
        <fullName evidence="5">Uncharacterized protein</fullName>
    </submittedName>
</protein>
<keyword evidence="3" id="KW-0812">Transmembrane</keyword>
<keyword evidence="6" id="KW-1185">Reference proteome</keyword>
<feature type="region of interest" description="Disordered" evidence="2">
    <location>
        <begin position="478"/>
        <end position="616"/>
    </location>
</feature>
<organism evidence="5 6">
    <name type="scientific">Polyplosphaeria fusca</name>
    <dbReference type="NCBI Taxonomy" id="682080"/>
    <lineage>
        <taxon>Eukaryota</taxon>
        <taxon>Fungi</taxon>
        <taxon>Dikarya</taxon>
        <taxon>Ascomycota</taxon>
        <taxon>Pezizomycotina</taxon>
        <taxon>Dothideomycetes</taxon>
        <taxon>Pleosporomycetidae</taxon>
        <taxon>Pleosporales</taxon>
        <taxon>Tetraplosphaeriaceae</taxon>
        <taxon>Polyplosphaeria</taxon>
    </lineage>
</organism>
<dbReference type="EMBL" id="ML996181">
    <property type="protein sequence ID" value="KAF2732196.1"/>
    <property type="molecule type" value="Genomic_DNA"/>
</dbReference>
<evidence type="ECO:0000313" key="5">
    <source>
        <dbReference type="EMBL" id="KAF2732196.1"/>
    </source>
</evidence>
<keyword evidence="1" id="KW-0175">Coiled coil</keyword>
<sequence>MPSFKKKLLSAWAWALPALSAALPAQRDDQVPQVHGKQSLLQLDLQPDYAQATFSVPCAGCLGKESDDESLILSFKTHSSDEPCGNSSNVSLNGIYLPQEWNGDLSSGSGSFSGGPDVPEIPWYQKHDLDLEWESACLHNNDSETVEDDVAQVFTVTLKGVDGRQLNKPSGFTLSFKQQSPPELLRLDVTPHRGAREQSQAEDWRAPPAHLRLTLPPSEAAGTQPTLEDELHEIQLLEANLEKLHKALEEKKKHIQSQLQQETTSFREELRQCDSVACVLQAIAHKAHGAWKVIYLRIRPDHHHHYHLDVTNMGRPDEKNPYDRIWPAGNKQAPEAITSTSETSIPGDTYAQTQTPHEHHQNQKPLFLALNIFVGILCCGCLFTVIRQRCCSIRARTERAATREERRNARAYHRAAQKLAWTKWWRSRWRDQERRADYEEKRALIQEQESILEDAMQEEIRQLQAAHGVVNSIIQAEEGRSSPPRPHPHLTCLCHHHNTSSSPPSPTPYSPISSASIYTNSSLADLPSRPLSRTNSLPDYRSDTSTQPPAYESDEDVSDVVANGFRRYGPSSSAASSTAGSRWTPGSSVVDVSPRPSADTLRFAEMGETGVGEDKC</sequence>
<comment type="caution">
    <text evidence="5">The sequence shown here is derived from an EMBL/GenBank/DDBJ whole genome shotgun (WGS) entry which is preliminary data.</text>
</comment>
<keyword evidence="3" id="KW-0472">Membrane</keyword>
<evidence type="ECO:0000256" key="3">
    <source>
        <dbReference type="SAM" id="Phobius"/>
    </source>
</evidence>
<feature type="compositionally biased region" description="Low complexity" evidence="2">
    <location>
        <begin position="571"/>
        <end position="581"/>
    </location>
</feature>
<dbReference type="AlphaFoldDB" id="A0A9P4V0I3"/>
<evidence type="ECO:0000256" key="1">
    <source>
        <dbReference type="SAM" id="Coils"/>
    </source>
</evidence>
<dbReference type="Proteomes" id="UP000799444">
    <property type="component" value="Unassembled WGS sequence"/>
</dbReference>
<gene>
    <name evidence="5" type="ORF">EJ04DRAFT_497335</name>
</gene>
<feature type="transmembrane region" description="Helical" evidence="3">
    <location>
        <begin position="366"/>
        <end position="386"/>
    </location>
</feature>
<evidence type="ECO:0000256" key="4">
    <source>
        <dbReference type="SAM" id="SignalP"/>
    </source>
</evidence>
<feature type="coiled-coil region" evidence="1">
    <location>
        <begin position="227"/>
        <end position="265"/>
    </location>
</feature>
<accession>A0A9P4V0I3</accession>
<name>A0A9P4V0I3_9PLEO</name>
<feature type="chain" id="PRO_5040252908" evidence="4">
    <location>
        <begin position="23"/>
        <end position="616"/>
    </location>
</feature>
<feature type="compositionally biased region" description="Polar residues" evidence="2">
    <location>
        <begin position="531"/>
        <end position="548"/>
    </location>
</feature>
<feature type="signal peptide" evidence="4">
    <location>
        <begin position="1"/>
        <end position="22"/>
    </location>
</feature>
<evidence type="ECO:0000313" key="6">
    <source>
        <dbReference type="Proteomes" id="UP000799444"/>
    </source>
</evidence>
<dbReference type="OrthoDB" id="4225201at2759"/>
<keyword evidence="3" id="KW-1133">Transmembrane helix</keyword>
<evidence type="ECO:0000256" key="2">
    <source>
        <dbReference type="SAM" id="MobiDB-lite"/>
    </source>
</evidence>
<reference evidence="5" key="1">
    <citation type="journal article" date="2020" name="Stud. Mycol.">
        <title>101 Dothideomycetes genomes: a test case for predicting lifestyles and emergence of pathogens.</title>
        <authorList>
            <person name="Haridas S."/>
            <person name="Albert R."/>
            <person name="Binder M."/>
            <person name="Bloem J."/>
            <person name="Labutti K."/>
            <person name="Salamov A."/>
            <person name="Andreopoulos B."/>
            <person name="Baker S."/>
            <person name="Barry K."/>
            <person name="Bills G."/>
            <person name="Bluhm B."/>
            <person name="Cannon C."/>
            <person name="Castanera R."/>
            <person name="Culley D."/>
            <person name="Daum C."/>
            <person name="Ezra D."/>
            <person name="Gonzalez J."/>
            <person name="Henrissat B."/>
            <person name="Kuo A."/>
            <person name="Liang C."/>
            <person name="Lipzen A."/>
            <person name="Lutzoni F."/>
            <person name="Magnuson J."/>
            <person name="Mondo S."/>
            <person name="Nolan M."/>
            <person name="Ohm R."/>
            <person name="Pangilinan J."/>
            <person name="Park H.-J."/>
            <person name="Ramirez L."/>
            <person name="Alfaro M."/>
            <person name="Sun H."/>
            <person name="Tritt A."/>
            <person name="Yoshinaga Y."/>
            <person name="Zwiers L.-H."/>
            <person name="Turgeon B."/>
            <person name="Goodwin S."/>
            <person name="Spatafora J."/>
            <person name="Crous P."/>
            <person name="Grigoriev I."/>
        </authorList>
    </citation>
    <scope>NUCLEOTIDE SEQUENCE</scope>
    <source>
        <strain evidence="5">CBS 125425</strain>
    </source>
</reference>